<feature type="transmembrane region" description="Helical" evidence="1">
    <location>
        <begin position="63"/>
        <end position="83"/>
    </location>
</feature>
<feature type="transmembrane region" description="Helical" evidence="1">
    <location>
        <begin position="401"/>
        <end position="422"/>
    </location>
</feature>
<accession>A0A8J6TIE5</accession>
<feature type="transmembrane region" description="Helical" evidence="1">
    <location>
        <begin position="145"/>
        <end position="163"/>
    </location>
</feature>
<evidence type="ECO:0000259" key="2">
    <source>
        <dbReference type="Pfam" id="PF02308"/>
    </source>
</evidence>
<feature type="transmembrane region" description="Helical" evidence="1">
    <location>
        <begin position="36"/>
        <end position="57"/>
    </location>
</feature>
<feature type="transmembrane region" description="Helical" evidence="1">
    <location>
        <begin position="178"/>
        <end position="198"/>
    </location>
</feature>
<protein>
    <submittedName>
        <fullName evidence="4">MgtC/SapB family protein</fullName>
    </submittedName>
</protein>
<keyword evidence="1" id="KW-1133">Transmembrane helix</keyword>
<dbReference type="AlphaFoldDB" id="A0A8J6TIE5"/>
<feature type="domain" description="DUF4010" evidence="3">
    <location>
        <begin position="185"/>
        <end position="393"/>
    </location>
</feature>
<feature type="domain" description="MgtC/SapB/SrpB/YhiD N-terminal" evidence="2">
    <location>
        <begin position="11"/>
        <end position="134"/>
    </location>
</feature>
<evidence type="ECO:0000256" key="1">
    <source>
        <dbReference type="SAM" id="Phobius"/>
    </source>
</evidence>
<feature type="transmembrane region" description="Helical" evidence="1">
    <location>
        <begin position="269"/>
        <end position="290"/>
    </location>
</feature>
<feature type="transmembrane region" description="Helical" evidence="1">
    <location>
        <begin position="7"/>
        <end position="24"/>
    </location>
</feature>
<feature type="transmembrane region" description="Helical" evidence="1">
    <location>
        <begin position="207"/>
        <end position="227"/>
    </location>
</feature>
<evidence type="ECO:0000313" key="5">
    <source>
        <dbReference type="Proteomes" id="UP000614469"/>
    </source>
</evidence>
<dbReference type="InterPro" id="IPR025105">
    <property type="entry name" value="DUF4010"/>
</dbReference>
<keyword evidence="1" id="KW-0812">Transmembrane</keyword>
<keyword evidence="1" id="KW-0472">Membrane</keyword>
<evidence type="ECO:0000259" key="3">
    <source>
        <dbReference type="Pfam" id="PF13194"/>
    </source>
</evidence>
<feature type="transmembrane region" description="Helical" evidence="1">
    <location>
        <begin position="239"/>
        <end position="257"/>
    </location>
</feature>
<dbReference type="EMBL" id="JACNJN010000053">
    <property type="protein sequence ID" value="MBC8334197.1"/>
    <property type="molecule type" value="Genomic_DNA"/>
</dbReference>
<dbReference type="PANTHER" id="PTHR39084:SF1">
    <property type="entry name" value="DUF4010 DOMAIN-CONTAINING PROTEIN"/>
    <property type="match status" value="1"/>
</dbReference>
<dbReference type="Pfam" id="PF13194">
    <property type="entry name" value="DUF4010"/>
    <property type="match status" value="1"/>
</dbReference>
<organism evidence="4 5">
    <name type="scientific">Candidatus Desulfolinea nitratireducens</name>
    <dbReference type="NCBI Taxonomy" id="2841698"/>
    <lineage>
        <taxon>Bacteria</taxon>
        <taxon>Bacillati</taxon>
        <taxon>Chloroflexota</taxon>
        <taxon>Anaerolineae</taxon>
        <taxon>Anaerolineales</taxon>
        <taxon>Anaerolineales incertae sedis</taxon>
        <taxon>Candidatus Desulfolinea</taxon>
    </lineage>
</organism>
<feature type="transmembrane region" description="Helical" evidence="1">
    <location>
        <begin position="310"/>
        <end position="328"/>
    </location>
</feature>
<proteinExistence type="predicted"/>
<dbReference type="Proteomes" id="UP000614469">
    <property type="component" value="Unassembled WGS sequence"/>
</dbReference>
<gene>
    <name evidence="4" type="ORF">H8E29_02940</name>
</gene>
<name>A0A8J6TIE5_9CHLR</name>
<sequence length="423" mass="44944">MVENADLFLRLGVALAIGFLIGLQREYAHGGPGREIIAGERTFALFGLAGGLAAMIADQLDSPIAFVGMIFLLGAYSTVAYFIDARKGQVGLTTEVAIVVTISAGAMAYWGYLTLAIAIGIVTTVLLSIKLETDRFARNLTKEDIFAALQLAVISAIILPVLPNQSFLPPPFDVLNPFKIWLMVVFISGISFLGYVAIKVVGPEQGIGITGFLGGLVSSTAVTLSFSERSNREPDLSRPFALAITVAWTVMFARVLIEVGVIYQPLLKLVWIPIAASGLIGLIYCLYLFFSQRTAEKGDIEFSNPFDLGTAIKFGLLYALVLLVSRAAQMYLGDTGLYLSSVISGIADVDAITLSMAELSKTGVVALPKAALAIVLATMSNTAVKGGIALAMGSVALRKPILFAILMMLVVGIGTALLFQVYI</sequence>
<dbReference type="Pfam" id="PF02308">
    <property type="entry name" value="MgtC"/>
    <property type="match status" value="1"/>
</dbReference>
<evidence type="ECO:0000313" key="4">
    <source>
        <dbReference type="EMBL" id="MBC8334197.1"/>
    </source>
</evidence>
<comment type="caution">
    <text evidence="4">The sequence shown here is derived from an EMBL/GenBank/DDBJ whole genome shotgun (WGS) entry which is preliminary data.</text>
</comment>
<feature type="transmembrane region" description="Helical" evidence="1">
    <location>
        <begin position="335"/>
        <end position="357"/>
    </location>
</feature>
<dbReference type="PANTHER" id="PTHR39084">
    <property type="entry name" value="MEMBRANE PROTEIN-RELATED"/>
    <property type="match status" value="1"/>
</dbReference>
<reference evidence="4 5" key="1">
    <citation type="submission" date="2020-08" db="EMBL/GenBank/DDBJ databases">
        <title>Bridging the membrane lipid divide: bacteria of the FCB group superphylum have the potential to synthesize archaeal ether lipids.</title>
        <authorList>
            <person name="Villanueva L."/>
            <person name="Von Meijenfeldt F.A.B."/>
            <person name="Westbye A.B."/>
            <person name="Yadav S."/>
            <person name="Hopmans E.C."/>
            <person name="Dutilh B.E."/>
            <person name="Sinninghe Damste J.S."/>
        </authorList>
    </citation>
    <scope>NUCLEOTIDE SEQUENCE [LARGE SCALE GENOMIC DNA]</scope>
    <source>
        <strain evidence="4">NIOZ-UU36</strain>
    </source>
</reference>
<feature type="transmembrane region" description="Helical" evidence="1">
    <location>
        <begin position="115"/>
        <end position="133"/>
    </location>
</feature>
<dbReference type="InterPro" id="IPR049177">
    <property type="entry name" value="MgtC_SapB_SrpB_YhiD_N"/>
</dbReference>